<evidence type="ECO:0000313" key="1">
    <source>
        <dbReference type="EMBL" id="SHF47203.1"/>
    </source>
</evidence>
<evidence type="ECO:0000313" key="2">
    <source>
        <dbReference type="Proteomes" id="UP000184236"/>
    </source>
</evidence>
<protein>
    <submittedName>
        <fullName evidence="1">Uncharacterized protein</fullName>
    </submittedName>
</protein>
<keyword evidence="2" id="KW-1185">Reference proteome</keyword>
<gene>
    <name evidence="1" type="ORF">SAMN05444408_1281</name>
</gene>
<dbReference type="AlphaFoldDB" id="A0A1M5BX61"/>
<name>A0A1M5BX61_9FLAO</name>
<reference evidence="2" key="1">
    <citation type="submission" date="2016-11" db="EMBL/GenBank/DDBJ databases">
        <authorList>
            <person name="Varghese N."/>
            <person name="Submissions S."/>
        </authorList>
    </citation>
    <scope>NUCLEOTIDE SEQUENCE [LARGE SCALE GENOMIC DNA]</scope>
    <source>
        <strain evidence="2">DSM 26898</strain>
    </source>
</reference>
<dbReference type="Proteomes" id="UP000184236">
    <property type="component" value="Unassembled WGS sequence"/>
</dbReference>
<organism evidence="1 2">
    <name type="scientific">Chryseobacterium takakiae</name>
    <dbReference type="NCBI Taxonomy" id="1302685"/>
    <lineage>
        <taxon>Bacteria</taxon>
        <taxon>Pseudomonadati</taxon>
        <taxon>Bacteroidota</taxon>
        <taxon>Flavobacteriia</taxon>
        <taxon>Flavobacteriales</taxon>
        <taxon>Weeksellaceae</taxon>
        <taxon>Chryseobacterium group</taxon>
        <taxon>Chryseobacterium</taxon>
    </lineage>
</organism>
<proteinExistence type="predicted"/>
<sequence>WTVLESKTKGFVINRLTAAQIAAIPPANLVEGMMIYDTTNNCMKIYTSTDGGTTFGWECFSTQTCPD</sequence>
<feature type="non-terminal residue" evidence="1">
    <location>
        <position position="1"/>
    </location>
</feature>
<dbReference type="STRING" id="1302685.SAMN05444408_1281"/>
<dbReference type="EMBL" id="FQVO01000028">
    <property type="protein sequence ID" value="SHF47203.1"/>
    <property type="molecule type" value="Genomic_DNA"/>
</dbReference>
<accession>A0A1M5BX61</accession>